<evidence type="ECO:0000313" key="5">
    <source>
        <dbReference type="Proteomes" id="UP000249902"/>
    </source>
</evidence>
<dbReference type="EMBL" id="CP022385">
    <property type="protein sequence ID" value="ATA85476.1"/>
    <property type="molecule type" value="Genomic_DNA"/>
</dbReference>
<dbReference type="KEGG" id="cspu:CGC55_13640"/>
<dbReference type="RefSeq" id="WP_002681586.1">
    <property type="nucleotide sequence ID" value="NZ_CALGFZ010000068.1"/>
</dbReference>
<dbReference type="Proteomes" id="UP000249902">
    <property type="component" value="Unassembled WGS sequence"/>
</dbReference>
<accession>A0AAX2I7Z8</accession>
<evidence type="ECO:0008006" key="6">
    <source>
        <dbReference type="Google" id="ProtNLM"/>
    </source>
</evidence>
<name>A0AAX2I7Z8_CAPSP</name>
<protein>
    <recommendedName>
        <fullName evidence="6">Transcriptional regulator</fullName>
    </recommendedName>
</protein>
<evidence type="ECO:0000313" key="2">
    <source>
        <dbReference type="EMBL" id="ATA85476.1"/>
    </source>
</evidence>
<dbReference type="EMBL" id="CP022385">
    <property type="protein sequence ID" value="ATA83579.1"/>
    <property type="molecule type" value="Genomic_DNA"/>
</dbReference>
<sequence>MKVGNKVRVSPFITTDPYGKTGQVGVLTGVCTRGDLELGIVTFADNSVGIYNVECLEPIKE</sequence>
<keyword evidence="4" id="KW-1185">Reference proteome</keyword>
<dbReference type="EMBL" id="UAVP01000003">
    <property type="protein sequence ID" value="SQA74552.1"/>
    <property type="molecule type" value="Genomic_DNA"/>
</dbReference>
<organism evidence="3 5">
    <name type="scientific">Capnocytophaga sputigena</name>
    <dbReference type="NCBI Taxonomy" id="1019"/>
    <lineage>
        <taxon>Bacteria</taxon>
        <taxon>Pseudomonadati</taxon>
        <taxon>Bacteroidota</taxon>
        <taxon>Flavobacteriia</taxon>
        <taxon>Flavobacteriales</taxon>
        <taxon>Flavobacteriaceae</taxon>
        <taxon>Capnocytophaga</taxon>
    </lineage>
</organism>
<reference evidence="3 5" key="3">
    <citation type="submission" date="2018-06" db="EMBL/GenBank/DDBJ databases">
        <authorList>
            <consortium name="Pathogen Informatics"/>
            <person name="Doyle S."/>
        </authorList>
    </citation>
    <scope>NUCLEOTIDE SEQUENCE [LARGE SCALE GENOMIC DNA]</scope>
    <source>
        <strain evidence="3 5">NCTC11653</strain>
    </source>
</reference>
<evidence type="ECO:0000313" key="1">
    <source>
        <dbReference type="EMBL" id="ATA83579.1"/>
    </source>
</evidence>
<dbReference type="KEGG" id="cspu:CGC55_03205"/>
<dbReference type="Proteomes" id="UP000217301">
    <property type="component" value="Chromosome"/>
</dbReference>
<reference evidence="4" key="2">
    <citation type="submission" date="2017-06" db="EMBL/GenBank/DDBJ databases">
        <title>Capnocytophaga spp. assemblies.</title>
        <authorList>
            <person name="Gulvik C.A."/>
        </authorList>
    </citation>
    <scope>NUCLEOTIDE SEQUENCE [LARGE SCALE GENOMIC DNA]</scope>
    <source>
        <strain evidence="4">KC1668</strain>
    </source>
</reference>
<evidence type="ECO:0000313" key="4">
    <source>
        <dbReference type="Proteomes" id="UP000217301"/>
    </source>
</evidence>
<reference evidence="1" key="1">
    <citation type="journal article" date="2017" name="Genome Announc.">
        <title>Twelve Complete Reference Genomes of Clinical Isolates in the Capnocytophaga Genus.</title>
        <authorList>
            <person name="Villarma A."/>
            <person name="Gulvik C.A."/>
            <person name="Rowe L.A."/>
            <person name="Sheth M."/>
            <person name="Juieng P."/>
            <person name="Nicholson A.C."/>
            <person name="Loparev V.N."/>
            <person name="McQuiston J.R."/>
        </authorList>
    </citation>
    <scope>NUCLEOTIDE SEQUENCE</scope>
    <source>
        <strain evidence="1">KC1668</strain>
    </source>
</reference>
<gene>
    <name evidence="1" type="ORF">CGC55_03205</name>
    <name evidence="2" type="ORF">CGC55_13640</name>
    <name evidence="3" type="ORF">NCTC11653_00436</name>
</gene>
<proteinExistence type="predicted"/>
<evidence type="ECO:0000313" key="3">
    <source>
        <dbReference type="EMBL" id="SQA74552.1"/>
    </source>
</evidence>
<dbReference type="AlphaFoldDB" id="A0AAX2I7Z8"/>